<evidence type="ECO:0000256" key="2">
    <source>
        <dbReference type="ARBA" id="ARBA00004442"/>
    </source>
</evidence>
<sequence length="1257" mass="131547">MKPSFLLQVGLVVMLTKAEGATRFVDVDVAGGGNGSSWEQAYSTLSEALAAAQPGDEVWVAGGTYRPTADNDRTKSFELADGVSLYGGFAGNESVREQRDTAKNLTILSGEIGDPEMVSDNSYHVVRASGFGTTCHLDGFTVTGGQADGPTDEDLEGGGILANSATLALRECVIESCYAAERGGGVRFLETTASLERCRVSGNSSGRDGGGISSSLSDLTVVDCRLIENSAVWDAGGAHFAGGTSRLERCRFLGNQAGADAGAIYNESTSSTYLGCLISGNHAGSDGGAMVLYYSQPILTGLTISGNRAGSEGGAIFNIFSKGTFTNCILWENSARGGSTTSPSSSFYNFNGSHFTPFSHCIVANSGGSGNWDSAFGSDRGNNLDIDPRFLSPILPVEAPDTGGDLHLMSDSPAIGAGDESVASAALDLDGFPRIDDNDGIDIGAYEFGTHRLIPHEETPTHHVLLARAGLIYEAILDLPETYGTELDSSSILTISPGAAFTAEVSSRGRVSLEPTGSIGSGWITLRTTKGSAIHDLLLTVETISPVIRVDPTAVGSEDGSSWSDAATSLHQILEESEGTTTGPPREIWVRGGSHFPDESVESGSPFALSDGLAVYGGFAGSETRREDRNPDDHPTILSRNSDPSLRAPSRPIVSATAVGERAILDGFVLPGEPPPSGTFADYRASALVCNDASPIIASCRFVDGYSYIMGGAVTCSNRSSPHFISCHFENNRADFDGGGVEIIESSPKFTNCHFGGNIARNIGGAVFSSISSPLFEDCIFVGNGSTSGTYRGGAVYNSNSSPVFVRCEFLGNRAGDDGGAMFNNGSPISISDCRFSENRADKGGAIANLSSDLSVADTIFEDNFAYEDGGAIHHDQSDGTVRDSMFTGNHSRQSGGAIACLWSTSELESCSFKGNFAEDSGGAIHHSSSGGSMLHLEFRENRAAGPGGAIHLTFGTSSPGIEGCLFAWNLASTTGGAVKADYGASPSFTNCTLSGNSADLGGGALQLDNAHPVCRNTIIWDNSANGSFNTPASSVENVNGATPTFAHCLIAGSGSSVAWNPAIGIDSGDNHDEMPGFLVPVHPTLDPQQGADFRLRNGSIAIDAGELTEPSTATDLAGQPRIQGSTIDLGPLEGGHDVSFSVLFPELTKDGDDNRNGLDNFLEYALGGNPAAPPIDCLTPELRESIFSSGLRFGATDFTVEIRKSYDLREWNELEPADLLPGESIGRSGPREVRSLRIDSARNPRMFLRQEFVPQD</sequence>
<dbReference type="InterPro" id="IPR011050">
    <property type="entry name" value="Pectin_lyase_fold/virulence"/>
</dbReference>
<dbReference type="PANTHER" id="PTHR11319">
    <property type="entry name" value="G PROTEIN-COUPLED RECEPTOR-RELATED"/>
    <property type="match status" value="1"/>
</dbReference>
<dbReference type="InterPro" id="IPR003368">
    <property type="entry name" value="POMP_repeat"/>
</dbReference>
<keyword evidence="7" id="KW-0998">Cell outer membrane</keyword>
<proteinExistence type="predicted"/>
<comment type="subcellular location">
    <subcellularLocation>
        <location evidence="1">Cell envelope</location>
    </subcellularLocation>
    <subcellularLocation>
        <location evidence="2">Cell outer membrane</location>
    </subcellularLocation>
    <subcellularLocation>
        <location evidence="3">Secreted</location>
    </subcellularLocation>
</comment>
<evidence type="ECO:0000256" key="6">
    <source>
        <dbReference type="ARBA" id="ARBA00023136"/>
    </source>
</evidence>
<comment type="caution">
    <text evidence="10">The sequence shown here is derived from an EMBL/GenBank/DDBJ whole genome shotgun (WGS) entry which is preliminary data.</text>
</comment>
<dbReference type="InterPro" id="IPR012334">
    <property type="entry name" value="Pectin_lyas_fold"/>
</dbReference>
<dbReference type="RefSeq" id="WP_353565019.1">
    <property type="nucleotide sequence ID" value="NZ_BAABRI010000001.1"/>
</dbReference>
<feature type="compositionally biased region" description="Basic and acidic residues" evidence="8">
    <location>
        <begin position="623"/>
        <end position="635"/>
    </location>
</feature>
<evidence type="ECO:0000256" key="1">
    <source>
        <dbReference type="ARBA" id="ARBA00004196"/>
    </source>
</evidence>
<gene>
    <name evidence="10" type="ORF">Hsar01_00065</name>
</gene>
<evidence type="ECO:0000256" key="5">
    <source>
        <dbReference type="ARBA" id="ARBA00022729"/>
    </source>
</evidence>
<protein>
    <recommendedName>
        <fullName evidence="9">DUF1565 domain-containing protein</fullName>
    </recommendedName>
</protein>
<name>A0ABP9UJI2_9BACT</name>
<evidence type="ECO:0000256" key="4">
    <source>
        <dbReference type="ARBA" id="ARBA00022525"/>
    </source>
</evidence>
<evidence type="ECO:0000256" key="8">
    <source>
        <dbReference type="SAM" id="MobiDB-lite"/>
    </source>
</evidence>
<organism evidence="10 11">
    <name type="scientific">Haloferula sargassicola</name>
    <dbReference type="NCBI Taxonomy" id="490096"/>
    <lineage>
        <taxon>Bacteria</taxon>
        <taxon>Pseudomonadati</taxon>
        <taxon>Verrucomicrobiota</taxon>
        <taxon>Verrucomicrobiia</taxon>
        <taxon>Verrucomicrobiales</taxon>
        <taxon>Verrucomicrobiaceae</taxon>
        <taxon>Haloferula</taxon>
    </lineage>
</organism>
<evidence type="ECO:0000256" key="7">
    <source>
        <dbReference type="ARBA" id="ARBA00023237"/>
    </source>
</evidence>
<dbReference type="SUPFAM" id="SSF51126">
    <property type="entry name" value="Pectin lyase-like"/>
    <property type="match status" value="3"/>
</dbReference>
<keyword evidence="4" id="KW-0964">Secreted</keyword>
<evidence type="ECO:0000256" key="3">
    <source>
        <dbReference type="ARBA" id="ARBA00004613"/>
    </source>
</evidence>
<accession>A0ABP9UJI2</accession>
<dbReference type="Pfam" id="PF07602">
    <property type="entry name" value="DUF1565"/>
    <property type="match status" value="1"/>
</dbReference>
<dbReference type="Gene3D" id="2.160.20.10">
    <property type="entry name" value="Single-stranded right-handed beta-helix, Pectin lyase-like"/>
    <property type="match status" value="2"/>
</dbReference>
<evidence type="ECO:0000259" key="9">
    <source>
        <dbReference type="Pfam" id="PF07602"/>
    </source>
</evidence>
<dbReference type="PANTHER" id="PTHR11319:SF35">
    <property type="entry name" value="OUTER MEMBRANE PROTEIN PMPC-RELATED"/>
    <property type="match status" value="1"/>
</dbReference>
<dbReference type="Pfam" id="PF02415">
    <property type="entry name" value="Chlam_PMP"/>
    <property type="match status" value="3"/>
</dbReference>
<evidence type="ECO:0000313" key="10">
    <source>
        <dbReference type="EMBL" id="GAA5480861.1"/>
    </source>
</evidence>
<feature type="region of interest" description="Disordered" evidence="8">
    <location>
        <begin position="622"/>
        <end position="650"/>
    </location>
</feature>
<keyword evidence="5" id="KW-0732">Signal</keyword>
<evidence type="ECO:0000313" key="11">
    <source>
        <dbReference type="Proteomes" id="UP001476282"/>
    </source>
</evidence>
<reference evidence="10 11" key="1">
    <citation type="submission" date="2024-02" db="EMBL/GenBank/DDBJ databases">
        <title>Haloferula sargassicola NBRC 104335.</title>
        <authorList>
            <person name="Ichikawa N."/>
            <person name="Katano-Makiyama Y."/>
            <person name="Hidaka K."/>
        </authorList>
    </citation>
    <scope>NUCLEOTIDE SEQUENCE [LARGE SCALE GENOMIC DNA]</scope>
    <source>
        <strain evidence="10 11">NBRC 104335</strain>
    </source>
</reference>
<feature type="domain" description="DUF1565" evidence="9">
    <location>
        <begin position="36"/>
        <end position="222"/>
    </location>
</feature>
<dbReference type="InterPro" id="IPR011459">
    <property type="entry name" value="DUF1565"/>
</dbReference>
<keyword evidence="6" id="KW-0472">Membrane</keyword>
<dbReference type="NCBIfam" id="NF041518">
    <property type="entry name" value="choice_anch_Q"/>
    <property type="match status" value="2"/>
</dbReference>
<dbReference type="EMBL" id="BAABRI010000001">
    <property type="protein sequence ID" value="GAA5480861.1"/>
    <property type="molecule type" value="Genomic_DNA"/>
</dbReference>
<dbReference type="Proteomes" id="UP001476282">
    <property type="component" value="Unassembled WGS sequence"/>
</dbReference>
<keyword evidence="11" id="KW-1185">Reference proteome</keyword>
<dbReference type="InterPro" id="IPR059226">
    <property type="entry name" value="Choice_anch_Q_dom"/>
</dbReference>